<dbReference type="EMBL" id="CP111017">
    <property type="protein sequence ID" value="WAR07531.1"/>
    <property type="molecule type" value="Genomic_DNA"/>
</dbReference>
<dbReference type="PANTHER" id="PTHR24291">
    <property type="entry name" value="CYTOCHROME P450 FAMILY 4"/>
    <property type="match status" value="1"/>
</dbReference>
<keyword evidence="6" id="KW-1185">Reference proteome</keyword>
<keyword evidence="4" id="KW-0503">Monooxygenase</keyword>
<keyword evidence="4" id="KW-0560">Oxidoreductase</keyword>
<evidence type="ECO:0000313" key="6">
    <source>
        <dbReference type="Proteomes" id="UP001164746"/>
    </source>
</evidence>
<dbReference type="InterPro" id="IPR036396">
    <property type="entry name" value="Cyt_P450_sf"/>
</dbReference>
<dbReference type="PRINTS" id="PR00465">
    <property type="entry name" value="EP450IV"/>
</dbReference>
<dbReference type="Gene3D" id="1.10.630.10">
    <property type="entry name" value="Cytochrome P450"/>
    <property type="match status" value="2"/>
</dbReference>
<evidence type="ECO:0000313" key="5">
    <source>
        <dbReference type="EMBL" id="WAR07531.1"/>
    </source>
</evidence>
<keyword evidence="2 4" id="KW-0479">Metal-binding</keyword>
<dbReference type="InterPro" id="IPR050196">
    <property type="entry name" value="Cytochrome_P450_Monoox"/>
</dbReference>
<comment type="similarity">
    <text evidence="1 4">Belongs to the cytochrome P450 family.</text>
</comment>
<dbReference type="InterPro" id="IPR017972">
    <property type="entry name" value="Cyt_P450_CS"/>
</dbReference>
<evidence type="ECO:0000256" key="1">
    <source>
        <dbReference type="ARBA" id="ARBA00010617"/>
    </source>
</evidence>
<dbReference type="InterPro" id="IPR002403">
    <property type="entry name" value="Cyt_P450_E_grp-IV"/>
</dbReference>
<keyword evidence="3 4" id="KW-0408">Iron</keyword>
<reference evidence="5" key="1">
    <citation type="submission" date="2022-11" db="EMBL/GenBank/DDBJ databases">
        <title>Centuries of genome instability and evolution in soft-shell clam transmissible cancer (bioRxiv).</title>
        <authorList>
            <person name="Hart S.F.M."/>
            <person name="Yonemitsu M.A."/>
            <person name="Giersch R.M."/>
            <person name="Beal B.F."/>
            <person name="Arriagada G."/>
            <person name="Davis B.W."/>
            <person name="Ostrander E.A."/>
            <person name="Goff S.P."/>
            <person name="Metzger M.J."/>
        </authorList>
    </citation>
    <scope>NUCLEOTIDE SEQUENCE</scope>
    <source>
        <strain evidence="5">MELC-2E11</strain>
        <tissue evidence="5">Siphon/mantle</tissue>
    </source>
</reference>
<dbReference type="InterPro" id="IPR001128">
    <property type="entry name" value="Cyt_P450"/>
</dbReference>
<evidence type="ECO:0000256" key="4">
    <source>
        <dbReference type="RuleBase" id="RU000461"/>
    </source>
</evidence>
<proteinExistence type="inferred from homology"/>
<protein>
    <submittedName>
        <fullName evidence="5">CP4FN-like protein</fullName>
    </submittedName>
</protein>
<keyword evidence="4" id="KW-0349">Heme</keyword>
<dbReference type="Proteomes" id="UP001164746">
    <property type="component" value="Chromosome 6"/>
</dbReference>
<dbReference type="PANTHER" id="PTHR24291:SF201">
    <property type="entry name" value="CYTOCHROME P450, FAMILY 4, SUBFAMILY B, POLYPEPTIDE 7"/>
    <property type="match status" value="1"/>
</dbReference>
<gene>
    <name evidence="5" type="ORF">MAR_017489</name>
</gene>
<dbReference type="SUPFAM" id="SSF48264">
    <property type="entry name" value="Cytochrome P450"/>
    <property type="match status" value="1"/>
</dbReference>
<name>A0ABY7EFF5_MYAAR</name>
<organism evidence="5 6">
    <name type="scientific">Mya arenaria</name>
    <name type="common">Soft-shell clam</name>
    <dbReference type="NCBI Taxonomy" id="6604"/>
    <lineage>
        <taxon>Eukaryota</taxon>
        <taxon>Metazoa</taxon>
        <taxon>Spiralia</taxon>
        <taxon>Lophotrochozoa</taxon>
        <taxon>Mollusca</taxon>
        <taxon>Bivalvia</taxon>
        <taxon>Autobranchia</taxon>
        <taxon>Heteroconchia</taxon>
        <taxon>Euheterodonta</taxon>
        <taxon>Imparidentia</taxon>
        <taxon>Neoheterodontei</taxon>
        <taxon>Myida</taxon>
        <taxon>Myoidea</taxon>
        <taxon>Myidae</taxon>
        <taxon>Mya</taxon>
    </lineage>
</organism>
<dbReference type="PROSITE" id="PS00086">
    <property type="entry name" value="CYTOCHROME_P450"/>
    <property type="match status" value="1"/>
</dbReference>
<sequence>MLYMGDDFNWDCSVNCVCGCQILPSRTEGGGEFPKDPTGRILHFIKICNEYEEDGIVFLWGFFRRPIVIACTPESMARISKSNAPKSRGLMGVYRMIEPWLGEGLLVANGQKWARNRRLLTPAFHFDILKPYTNVFNASADVLVAKLKSKAASNDRFDVFQNVDTNPYVKAVNRITDSLFHRFLYPYMLFDFIFYNTSVGRQFKKDCNFVHSVAEEIIHKRKKALDGGENVALEGKRYVDFLDILLTARDEEGVGLSSLEVMIRRRRRSHGFCTRWRSIRSTRGSVNRKLIKCCKEETPTLSDMPKFEFLTQCIKEGMRLHAPVPIVNREVKEDFEIGGRNIPAGSIVQLNIWALHHKESVWGPDHMEFKPERFSPENVDKMSPFQFVPFSAGPRNCIGQHFAMNEEKSVLAKLLRNFTFRLDTSHEVKKNPSAVMRTVDGMFMYVEERNA</sequence>
<accession>A0ABY7EFF5</accession>
<evidence type="ECO:0000256" key="3">
    <source>
        <dbReference type="ARBA" id="ARBA00023004"/>
    </source>
</evidence>
<dbReference type="Pfam" id="PF00067">
    <property type="entry name" value="p450"/>
    <property type="match status" value="2"/>
</dbReference>
<evidence type="ECO:0000256" key="2">
    <source>
        <dbReference type="ARBA" id="ARBA00022723"/>
    </source>
</evidence>